<dbReference type="EMBL" id="CAJNOG010003291">
    <property type="protein sequence ID" value="CAF1528962.1"/>
    <property type="molecule type" value="Genomic_DNA"/>
</dbReference>
<gene>
    <name evidence="3" type="ORF">JYZ213_LOCUS45020</name>
</gene>
<proteinExistence type="predicted"/>
<dbReference type="Proteomes" id="UP000663845">
    <property type="component" value="Unassembled WGS sequence"/>
</dbReference>
<reference evidence="3" key="1">
    <citation type="submission" date="2021-02" db="EMBL/GenBank/DDBJ databases">
        <authorList>
            <person name="Nowell W R."/>
        </authorList>
    </citation>
    <scope>NUCLEOTIDE SEQUENCE</scope>
</reference>
<feature type="non-terminal residue" evidence="3">
    <location>
        <position position="498"/>
    </location>
</feature>
<sequence length="498" mass="56027">KETRQLQNDLISDANRPDGNQHVTYKNRPFAGPSHEKLSSFLEQQNIDIDEDTNDYYQIIHNSFLLELIKQSICISCNSIWNGNMSVSKREGLYCSLVFTCQCSNAIKINTSKQCPKTSKRDINIRSVIAAYFVGIGHQGLSKLCGVLNVPPPIDSDHFSRTITHIFPMFESHKLNSMKNAIEEACHESNKRQLTVSGDGTWQKRGFSSLHGVVDIMSSCSNAKVLDLERLSKNCSICTGALSIKHSDPAKYSDIKNKHTCERNHTGSSGSMETVGMHRLFSRSERMYNVQYTNYIGDGDSKVFSKLTSDPPYEDASIRKIEDVNHFSKKMFNRLQKLAEDLKKTKIDGKLGVMKAIRPVFDELAHPDTLMKVINGGSQNGNESFHAVLWNLAPKYRYATGIVIDLCAAMAVLCYNDGNQAIIPAITDITGGGGGYYTKVALRRVDEQRLYYEHKKKRKKEEKTKHTKEKFDSLQVDRMSLGIIDDDTLDDSYVSGAY</sequence>
<evidence type="ECO:0000256" key="1">
    <source>
        <dbReference type="SAM" id="MobiDB-lite"/>
    </source>
</evidence>
<dbReference type="AlphaFoldDB" id="A0A815UY82"/>
<dbReference type="InterPro" id="IPR049012">
    <property type="entry name" value="Mutator_transp_dom"/>
</dbReference>
<evidence type="ECO:0000313" key="3">
    <source>
        <dbReference type="EMBL" id="CAF1528962.1"/>
    </source>
</evidence>
<evidence type="ECO:0000313" key="4">
    <source>
        <dbReference type="Proteomes" id="UP000663845"/>
    </source>
</evidence>
<feature type="domain" description="Mutator-like transposase" evidence="2">
    <location>
        <begin position="58"/>
        <end position="347"/>
    </location>
</feature>
<evidence type="ECO:0000259" key="2">
    <source>
        <dbReference type="Pfam" id="PF20700"/>
    </source>
</evidence>
<name>A0A815UY82_9BILA</name>
<feature type="region of interest" description="Disordered" evidence="1">
    <location>
        <begin position="1"/>
        <end position="29"/>
    </location>
</feature>
<feature type="compositionally biased region" description="Polar residues" evidence="1">
    <location>
        <begin position="1"/>
        <end position="10"/>
    </location>
</feature>
<dbReference type="Pfam" id="PF20700">
    <property type="entry name" value="Mutator"/>
    <property type="match status" value="1"/>
</dbReference>
<accession>A0A815UY82</accession>
<comment type="caution">
    <text evidence="3">The sequence shown here is derived from an EMBL/GenBank/DDBJ whole genome shotgun (WGS) entry which is preliminary data.</text>
</comment>
<protein>
    <recommendedName>
        <fullName evidence="2">Mutator-like transposase domain-containing protein</fullName>
    </recommendedName>
</protein>
<organism evidence="3 4">
    <name type="scientific">Adineta steineri</name>
    <dbReference type="NCBI Taxonomy" id="433720"/>
    <lineage>
        <taxon>Eukaryota</taxon>
        <taxon>Metazoa</taxon>
        <taxon>Spiralia</taxon>
        <taxon>Gnathifera</taxon>
        <taxon>Rotifera</taxon>
        <taxon>Eurotatoria</taxon>
        <taxon>Bdelloidea</taxon>
        <taxon>Adinetida</taxon>
        <taxon>Adinetidae</taxon>
        <taxon>Adineta</taxon>
    </lineage>
</organism>
<dbReference type="PANTHER" id="PTHR31751">
    <property type="entry name" value="SI:CH211-108C17.2-RELATED-RELATED"/>
    <property type="match status" value="1"/>
</dbReference>